<dbReference type="EMBL" id="HBFQ01048352">
    <property type="protein sequence ID" value="CAD8860176.1"/>
    <property type="molecule type" value="Transcribed_RNA"/>
</dbReference>
<keyword evidence="2" id="KW-1015">Disulfide bond</keyword>
<keyword evidence="3" id="KW-0812">Transmembrane</keyword>
<name>A0A7S1FE22_NOCSC</name>
<sequence>MSWATLTLMDIDCGRTTGLNEDCEVIVSADHSEYQAGGNVAVTFGEDGAATFKDMIVSGAENNPHNIILNGEQKALAVALSFENTDHFTLDMLNDAGYPRTFLVAGITNIQWPNMEPPPIKLIPQTVPPTPWPTPAPVSTLFPTPSPTCPFTAVSGSCVVTCTCVSSPNYPQNYAANDACVIGVARPTPLITKDFSTEAFWDTLQVNGKSFSGTDGPENVVAEGTISWKADKQDQDKGWQICASIPETAPIPAPPTPTITVQTTEPCESSGALCVQSPNYPLNYGDYQTCSIRLPAGTLHVDEFFTEKLYDTLTVDGVSFSGQTGPDGVEVSASSVIVWSSDWGTTHTGWRMCAEPPATTTAPTEEVLNRPRSVPLMFDLPSVTNEHPWLLMLCGITGIVGGLGILGCVLKGCGAVTHFEDGSSSESN</sequence>
<gene>
    <name evidence="4" type="ORF">NSCI0253_LOCUS34530</name>
</gene>
<dbReference type="AlphaFoldDB" id="A0A7S1FE22"/>
<evidence type="ECO:0000256" key="1">
    <source>
        <dbReference type="ARBA" id="ARBA00022737"/>
    </source>
</evidence>
<evidence type="ECO:0000256" key="3">
    <source>
        <dbReference type="SAM" id="Phobius"/>
    </source>
</evidence>
<dbReference type="SUPFAM" id="SSF49854">
    <property type="entry name" value="Spermadhesin, CUB domain"/>
    <property type="match status" value="1"/>
</dbReference>
<feature type="transmembrane region" description="Helical" evidence="3">
    <location>
        <begin position="389"/>
        <end position="410"/>
    </location>
</feature>
<keyword evidence="1" id="KW-0677">Repeat</keyword>
<protein>
    <recommendedName>
        <fullName evidence="5">CUB domain-containing protein</fullName>
    </recommendedName>
</protein>
<reference evidence="4" key="1">
    <citation type="submission" date="2021-01" db="EMBL/GenBank/DDBJ databases">
        <authorList>
            <person name="Corre E."/>
            <person name="Pelletier E."/>
            <person name="Niang G."/>
            <person name="Scheremetjew M."/>
            <person name="Finn R."/>
            <person name="Kale V."/>
            <person name="Holt S."/>
            <person name="Cochrane G."/>
            <person name="Meng A."/>
            <person name="Brown T."/>
            <person name="Cohen L."/>
        </authorList>
    </citation>
    <scope>NUCLEOTIDE SEQUENCE</scope>
</reference>
<keyword evidence="3" id="KW-1133">Transmembrane helix</keyword>
<keyword evidence="3" id="KW-0472">Membrane</keyword>
<evidence type="ECO:0008006" key="5">
    <source>
        <dbReference type="Google" id="ProtNLM"/>
    </source>
</evidence>
<dbReference type="CDD" id="cd00041">
    <property type="entry name" value="CUB"/>
    <property type="match status" value="1"/>
</dbReference>
<proteinExistence type="predicted"/>
<evidence type="ECO:0000256" key="2">
    <source>
        <dbReference type="ARBA" id="ARBA00023157"/>
    </source>
</evidence>
<dbReference type="InterPro" id="IPR000859">
    <property type="entry name" value="CUB_dom"/>
</dbReference>
<dbReference type="PANTHER" id="PTHR24251">
    <property type="entry name" value="OVOCHYMASE-RELATED"/>
    <property type="match status" value="1"/>
</dbReference>
<evidence type="ECO:0000313" key="4">
    <source>
        <dbReference type="EMBL" id="CAD8860176.1"/>
    </source>
</evidence>
<dbReference type="InterPro" id="IPR035914">
    <property type="entry name" value="Sperma_CUB_dom_sf"/>
</dbReference>
<organism evidence="4">
    <name type="scientific">Noctiluca scintillans</name>
    <name type="common">Sea sparkle</name>
    <name type="synonym">Red tide dinoflagellate</name>
    <dbReference type="NCBI Taxonomy" id="2966"/>
    <lineage>
        <taxon>Eukaryota</taxon>
        <taxon>Sar</taxon>
        <taxon>Alveolata</taxon>
        <taxon>Dinophyceae</taxon>
        <taxon>Noctilucales</taxon>
        <taxon>Noctilucaceae</taxon>
        <taxon>Noctiluca</taxon>
    </lineage>
</organism>
<accession>A0A7S1FE22</accession>